<organism evidence="1">
    <name type="scientific">mine drainage metagenome</name>
    <dbReference type="NCBI Taxonomy" id="410659"/>
    <lineage>
        <taxon>unclassified sequences</taxon>
        <taxon>metagenomes</taxon>
        <taxon>ecological metagenomes</taxon>
    </lineage>
</organism>
<name>A0A1J5PPC6_9ZZZZ</name>
<evidence type="ECO:0000313" key="1">
    <source>
        <dbReference type="EMBL" id="OIQ69631.1"/>
    </source>
</evidence>
<accession>A0A1J5PPC6</accession>
<dbReference type="EMBL" id="MLJW01004618">
    <property type="protein sequence ID" value="OIQ69631.1"/>
    <property type="molecule type" value="Genomic_DNA"/>
</dbReference>
<sequence length="49" mass="5555">MSNHVRICVSIPSKHLVLYVVGHFKGKSDIDSETTLREGQEFHGREFLG</sequence>
<proteinExistence type="predicted"/>
<dbReference type="AlphaFoldDB" id="A0A1J5PPC6"/>
<gene>
    <name evidence="1" type="ORF">GALL_487680</name>
</gene>
<reference evidence="1" key="1">
    <citation type="submission" date="2016-10" db="EMBL/GenBank/DDBJ databases">
        <title>Sequence of Gallionella enrichment culture.</title>
        <authorList>
            <person name="Poehlein A."/>
            <person name="Muehling M."/>
            <person name="Daniel R."/>
        </authorList>
    </citation>
    <scope>NUCLEOTIDE SEQUENCE</scope>
</reference>
<comment type="caution">
    <text evidence="1">The sequence shown here is derived from an EMBL/GenBank/DDBJ whole genome shotgun (WGS) entry which is preliminary data.</text>
</comment>
<protein>
    <submittedName>
        <fullName evidence="1">Uncharacterized protein</fullName>
    </submittedName>
</protein>